<comment type="caution">
    <text evidence="1">The sequence shown here is derived from an EMBL/GenBank/DDBJ whole genome shotgun (WGS) entry which is preliminary data.</text>
</comment>
<dbReference type="EMBL" id="JAMB01000016">
    <property type="protein sequence ID" value="ETX09715.1"/>
    <property type="molecule type" value="Genomic_DNA"/>
</dbReference>
<reference evidence="1 2" key="1">
    <citation type="submission" date="2014-01" db="EMBL/GenBank/DDBJ databases">
        <title>Marinomonas ushuaiensis DSM 15871 Genome Sequencing.</title>
        <authorList>
            <person name="Lai Q."/>
            <person name="Shao Z.S."/>
        </authorList>
    </citation>
    <scope>NUCLEOTIDE SEQUENCE [LARGE SCALE GENOMIC DNA]</scope>
    <source>
        <strain evidence="1 2">DSM 15871</strain>
    </source>
</reference>
<dbReference type="Proteomes" id="UP000054058">
    <property type="component" value="Unassembled WGS sequence"/>
</dbReference>
<dbReference type="STRING" id="1122207.MUS1_06335"/>
<evidence type="ECO:0000313" key="1">
    <source>
        <dbReference type="EMBL" id="ETX09715.1"/>
    </source>
</evidence>
<sequence>MQHTNPKSAIQPKLEAVENFVRFKGCYFLTQVKNVLSNNTTMERVAVFQEIDGTDQLNVRLLGNHFLCLEKYINDYVDIEVAIKRYKRGHFFYLAWYEPVIRKPNMQPLAYILEEIAKEDIKNITLKIENQVSHINTGKLRKLCMAMIKSYEYSLAELKKIIRVQPELSDLDFFLTLVEIRFSKDDIGVMGKFIISLKDKTIYNAWENKNLGI</sequence>
<dbReference type="PATRIC" id="fig|1122207.3.peg.2876"/>
<dbReference type="OrthoDB" id="6104649at2"/>
<gene>
    <name evidence="1" type="ORF">MUS1_06335</name>
</gene>
<proteinExistence type="predicted"/>
<name>X7E1H0_9GAMM</name>
<dbReference type="AlphaFoldDB" id="X7E1H0"/>
<keyword evidence="2" id="KW-1185">Reference proteome</keyword>
<evidence type="ECO:0000313" key="2">
    <source>
        <dbReference type="Proteomes" id="UP000054058"/>
    </source>
</evidence>
<accession>X7E1H0</accession>
<protein>
    <submittedName>
        <fullName evidence="1">Uncharacterized protein</fullName>
    </submittedName>
</protein>
<dbReference type="RefSeq" id="WP_036163562.1">
    <property type="nucleotide sequence ID" value="NZ_JAMB01000016.1"/>
</dbReference>
<organism evidence="1 2">
    <name type="scientific">Marinomonas ushuaiensis DSM 15871</name>
    <dbReference type="NCBI Taxonomy" id="1122207"/>
    <lineage>
        <taxon>Bacteria</taxon>
        <taxon>Pseudomonadati</taxon>
        <taxon>Pseudomonadota</taxon>
        <taxon>Gammaproteobacteria</taxon>
        <taxon>Oceanospirillales</taxon>
        <taxon>Oceanospirillaceae</taxon>
        <taxon>Marinomonas</taxon>
    </lineage>
</organism>